<dbReference type="InterPro" id="IPR045116">
    <property type="entry name" value="Clp1/Grc3"/>
</dbReference>
<dbReference type="Pfam" id="PF25467">
    <property type="entry name" value="NOL9_C"/>
    <property type="match status" value="1"/>
</dbReference>
<dbReference type="AlphaFoldDB" id="A0A2H1W1H9"/>
<keyword evidence="4" id="KW-0808">Transferase</keyword>
<comment type="similarity">
    <text evidence="2">Belongs to the Clp1 family. NOL9/GRC3 subfamily.</text>
</comment>
<dbReference type="GO" id="GO:0051731">
    <property type="term" value="F:polynucleotide 5'-hydroxyl-kinase activity"/>
    <property type="evidence" value="ECO:0007669"/>
    <property type="project" value="InterPro"/>
</dbReference>
<dbReference type="Pfam" id="PF24419">
    <property type="entry name" value="Cupin_NOL9"/>
    <property type="match status" value="1"/>
</dbReference>
<gene>
    <name evidence="14" type="ORF">SFRICE_003399</name>
</gene>
<feature type="region of interest" description="Disordered" evidence="10">
    <location>
        <begin position="359"/>
        <end position="391"/>
    </location>
</feature>
<dbReference type="PANTHER" id="PTHR12755:SF3">
    <property type="entry name" value="POLYNUCLEOTIDE 5'-HYDROXYL-KINASE NOL9"/>
    <property type="match status" value="1"/>
</dbReference>
<dbReference type="GO" id="GO:0005524">
    <property type="term" value="F:ATP binding"/>
    <property type="evidence" value="ECO:0007669"/>
    <property type="project" value="UniProtKB-KW"/>
</dbReference>
<evidence type="ECO:0000259" key="12">
    <source>
        <dbReference type="Pfam" id="PF24419"/>
    </source>
</evidence>
<reference evidence="14" key="1">
    <citation type="submission" date="2016-07" db="EMBL/GenBank/DDBJ databases">
        <authorList>
            <person name="Bretaudeau A."/>
        </authorList>
    </citation>
    <scope>NUCLEOTIDE SEQUENCE</scope>
    <source>
        <strain evidence="14">Rice</strain>
        <tissue evidence="14">Whole body</tissue>
    </source>
</reference>
<proteinExistence type="inferred from homology"/>
<sequence length="933" mass="104372">MDFFEKAHVTRKQPSKKDSKSEEIVKKQLKQMLQGFKKSDNELIRHSGNSSNDIVEAHKRFDDSASVSGFSDLDLTHSDIEDDIVQASTSRTIDDTPANTSHISLTNSLESNCDTDDNIDDLNLEDSNSQESISECDEVVESLSDHIEFSSLDSGDISLSNLDVASMTSASTIDSEVFDPDGELASKIHEKLKKNKLNKIGKKRKVEDEPKPIRPKKKDVKHKKSSEIENKESDDMTMEALSICGDDDDEVETVSDSNSVITSTATNDSSPFVSIRVTDMPEQQINNFLEDYRHPTVRPLQDIVHTVTSPALFAPETEPIENMLSSDLSDNETVVGVVKINLDTGTVEDAESDDVIENIDLDTTTDTPHEESTAEYDNTLTSDSPRETEEDSCDSVKFYYGKNCYVVVLKHPAEIYINGKVRVKGLGGVVEVYGHILKDTVDLYAPNSYFAQCIKTIESPNDDYGLFRKLTAEGLLVREAEEIVTTIGQYDGIISLSRLQDPRMDFVESNVAMELFPKSNKAYDNLRKVSVDIGCSLMLKKPWRHFDENEACELAVNAGFEDHSRGIICGGKGVGKSTFLRYFVNRMLIKGPVLVIDLDPGQAEFTVAGNISATVVTTPLLGPNYTHLKTPEIMLNIGMINTMDNIARYLGAVTQILSHCHSNQAYSSMPWIVNTMGMCTQMGLKFILHTIIYTRPTFLVQIDSQILKKRFECHLDAVSIQNVLKRLERDVYFRNVEDSEFDYSYILMQHAEGPDKHNTATSPKELRYLNFLAYFGDLINIHKGTQLLGIVPYEVSMSDVNVLTNVKVANDTVLKVINGKIVALCQLAIKDKGKVFTLQDNALLCHGNGLVRGVDFEKRLLYIVTPLAADKLSAVDALLYADWVPDLQGPERFLPEGTEVPYRGLTDYRQKQFMQSPRRRFNPLQLLKMSRSA</sequence>
<evidence type="ECO:0000256" key="4">
    <source>
        <dbReference type="ARBA" id="ARBA00022679"/>
    </source>
</evidence>
<evidence type="ECO:0000256" key="6">
    <source>
        <dbReference type="ARBA" id="ARBA00022777"/>
    </source>
</evidence>
<dbReference type="SUPFAM" id="SSF52540">
    <property type="entry name" value="P-loop containing nucleoside triphosphate hydrolases"/>
    <property type="match status" value="1"/>
</dbReference>
<keyword evidence="6" id="KW-0418">Kinase</keyword>
<keyword evidence="7" id="KW-0067">ATP-binding</keyword>
<evidence type="ECO:0000259" key="11">
    <source>
        <dbReference type="Pfam" id="PF16575"/>
    </source>
</evidence>
<protein>
    <recommendedName>
        <fullName evidence="9">Polynucleotide 5'-hydroxyl-kinase NOL9</fullName>
    </recommendedName>
</protein>
<dbReference type="InterPro" id="IPR057570">
    <property type="entry name" value="NOL9_C"/>
</dbReference>
<dbReference type="InterPro" id="IPR032319">
    <property type="entry name" value="CLP1_P"/>
</dbReference>
<evidence type="ECO:0000256" key="8">
    <source>
        <dbReference type="ARBA" id="ARBA00023242"/>
    </source>
</evidence>
<feature type="domain" description="NOL9 C-terminal" evidence="13">
    <location>
        <begin position="791"/>
        <end position="881"/>
    </location>
</feature>
<feature type="region of interest" description="Disordered" evidence="10">
    <location>
        <begin position="199"/>
        <end position="234"/>
    </location>
</feature>
<dbReference type="GO" id="GO:0005730">
    <property type="term" value="C:nucleolus"/>
    <property type="evidence" value="ECO:0007669"/>
    <property type="project" value="UniProtKB-SubCell"/>
</dbReference>
<dbReference type="Pfam" id="PF16575">
    <property type="entry name" value="CLP1_P"/>
    <property type="match status" value="1"/>
</dbReference>
<dbReference type="InterPro" id="IPR027417">
    <property type="entry name" value="P-loop_NTPase"/>
</dbReference>
<evidence type="ECO:0000256" key="7">
    <source>
        <dbReference type="ARBA" id="ARBA00022840"/>
    </source>
</evidence>
<feature type="compositionally biased region" description="Basic residues" evidence="10">
    <location>
        <begin position="213"/>
        <end position="224"/>
    </location>
</feature>
<feature type="region of interest" description="Disordered" evidence="10">
    <location>
        <begin position="1"/>
        <end position="25"/>
    </location>
</feature>
<evidence type="ECO:0000259" key="13">
    <source>
        <dbReference type="Pfam" id="PF25467"/>
    </source>
</evidence>
<keyword evidence="8" id="KW-0539">Nucleus</keyword>
<dbReference type="EMBL" id="ODYU01005766">
    <property type="protein sequence ID" value="SOQ46955.1"/>
    <property type="molecule type" value="Genomic_DNA"/>
</dbReference>
<dbReference type="GO" id="GO:0000448">
    <property type="term" value="P:cleavage in ITS2 between 5.8S rRNA and LSU-rRNA of tricistronic rRNA transcript (SSU-rRNA, 5.8S rRNA, LSU-rRNA)"/>
    <property type="evidence" value="ECO:0007669"/>
    <property type="project" value="TreeGrafter"/>
</dbReference>
<feature type="domain" description="Clp1 P-loop" evidence="11">
    <location>
        <begin position="570"/>
        <end position="722"/>
    </location>
</feature>
<dbReference type="PANTHER" id="PTHR12755">
    <property type="entry name" value="CLEAVAGE/POLYADENYLATION FACTOR IA SUBUNIT CLP1P"/>
    <property type="match status" value="1"/>
</dbReference>
<organism evidence="14">
    <name type="scientific">Spodoptera frugiperda</name>
    <name type="common">Fall armyworm</name>
    <dbReference type="NCBI Taxonomy" id="7108"/>
    <lineage>
        <taxon>Eukaryota</taxon>
        <taxon>Metazoa</taxon>
        <taxon>Ecdysozoa</taxon>
        <taxon>Arthropoda</taxon>
        <taxon>Hexapoda</taxon>
        <taxon>Insecta</taxon>
        <taxon>Pterygota</taxon>
        <taxon>Neoptera</taxon>
        <taxon>Endopterygota</taxon>
        <taxon>Lepidoptera</taxon>
        <taxon>Glossata</taxon>
        <taxon>Ditrysia</taxon>
        <taxon>Noctuoidea</taxon>
        <taxon>Noctuidae</taxon>
        <taxon>Amphipyrinae</taxon>
        <taxon>Spodoptera</taxon>
    </lineage>
</organism>
<evidence type="ECO:0000256" key="5">
    <source>
        <dbReference type="ARBA" id="ARBA00022741"/>
    </source>
</evidence>
<evidence type="ECO:0000256" key="1">
    <source>
        <dbReference type="ARBA" id="ARBA00004604"/>
    </source>
</evidence>
<evidence type="ECO:0000256" key="9">
    <source>
        <dbReference type="ARBA" id="ARBA00071212"/>
    </source>
</evidence>
<evidence type="ECO:0000256" key="10">
    <source>
        <dbReference type="SAM" id="MobiDB-lite"/>
    </source>
</evidence>
<keyword evidence="5" id="KW-0547">Nucleotide-binding</keyword>
<keyword evidence="3" id="KW-0698">rRNA processing</keyword>
<dbReference type="Gene3D" id="3.40.50.300">
    <property type="entry name" value="P-loop containing nucleotide triphosphate hydrolases"/>
    <property type="match status" value="1"/>
</dbReference>
<evidence type="ECO:0000256" key="3">
    <source>
        <dbReference type="ARBA" id="ARBA00022552"/>
    </source>
</evidence>
<evidence type="ECO:0000313" key="14">
    <source>
        <dbReference type="EMBL" id="SOQ46955.1"/>
    </source>
</evidence>
<accession>A0A2H1W1H9</accession>
<dbReference type="InterPro" id="IPR057573">
    <property type="entry name" value="NOL9_N"/>
</dbReference>
<feature type="compositionally biased region" description="Basic and acidic residues" evidence="10">
    <location>
        <begin position="15"/>
        <end position="25"/>
    </location>
</feature>
<feature type="domain" description="NOL9 N-terminal" evidence="12">
    <location>
        <begin position="395"/>
        <end position="536"/>
    </location>
</feature>
<feature type="compositionally biased region" description="Basic and acidic residues" evidence="10">
    <location>
        <begin position="225"/>
        <end position="234"/>
    </location>
</feature>
<name>A0A2H1W1H9_SPOFR</name>
<comment type="subcellular location">
    <subcellularLocation>
        <location evidence="1">Nucleus</location>
        <location evidence="1">Nucleolus</location>
    </subcellularLocation>
</comment>
<evidence type="ECO:0000256" key="2">
    <source>
        <dbReference type="ARBA" id="ARBA00011003"/>
    </source>
</evidence>